<dbReference type="OrthoDB" id="9783876at2"/>
<dbReference type="SMART" id="SM00342">
    <property type="entry name" value="HTH_ARAC"/>
    <property type="match status" value="1"/>
</dbReference>
<organism evidence="5 6">
    <name type="scientific">Xanthobacter autotrophicus</name>
    <dbReference type="NCBI Taxonomy" id="280"/>
    <lineage>
        <taxon>Bacteria</taxon>
        <taxon>Pseudomonadati</taxon>
        <taxon>Pseudomonadota</taxon>
        <taxon>Alphaproteobacteria</taxon>
        <taxon>Hyphomicrobiales</taxon>
        <taxon>Xanthobacteraceae</taxon>
        <taxon>Xanthobacter</taxon>
    </lineage>
</organism>
<dbReference type="SUPFAM" id="SSF46689">
    <property type="entry name" value="Homeodomain-like"/>
    <property type="match status" value="2"/>
</dbReference>
<dbReference type="Proteomes" id="UP000305131">
    <property type="component" value="Unassembled WGS sequence"/>
</dbReference>
<dbReference type="AlphaFoldDB" id="A0A6C1KRM9"/>
<dbReference type="InterPro" id="IPR032783">
    <property type="entry name" value="AraC_lig"/>
</dbReference>
<gene>
    <name evidence="5" type="ORF">FBQ73_13970</name>
</gene>
<dbReference type="InterPro" id="IPR009057">
    <property type="entry name" value="Homeodomain-like_sf"/>
</dbReference>
<dbReference type="PANTHER" id="PTHR46796:SF7">
    <property type="entry name" value="ARAC FAMILY TRANSCRIPTIONAL REGULATOR"/>
    <property type="match status" value="1"/>
</dbReference>
<dbReference type="InterPro" id="IPR018060">
    <property type="entry name" value="HTH_AraC"/>
</dbReference>
<dbReference type="GO" id="GO:0043565">
    <property type="term" value="F:sequence-specific DNA binding"/>
    <property type="evidence" value="ECO:0007669"/>
    <property type="project" value="InterPro"/>
</dbReference>
<dbReference type="InterPro" id="IPR018062">
    <property type="entry name" value="HTH_AraC-typ_CS"/>
</dbReference>
<keyword evidence="2" id="KW-0238">DNA-binding</keyword>
<evidence type="ECO:0000313" key="5">
    <source>
        <dbReference type="EMBL" id="TLX42726.1"/>
    </source>
</evidence>
<accession>A0A6C1KRM9</accession>
<dbReference type="GeneID" id="95774563"/>
<keyword evidence="1" id="KW-0805">Transcription regulation</keyword>
<proteinExistence type="predicted"/>
<evidence type="ECO:0000256" key="2">
    <source>
        <dbReference type="ARBA" id="ARBA00023125"/>
    </source>
</evidence>
<evidence type="ECO:0000313" key="6">
    <source>
        <dbReference type="Proteomes" id="UP000305131"/>
    </source>
</evidence>
<name>A0A6C1KRM9_XANAU</name>
<reference evidence="5 6" key="1">
    <citation type="submission" date="2019-05" db="EMBL/GenBank/DDBJ databases">
        <authorList>
            <person name="Zhou X."/>
        </authorList>
    </citation>
    <scope>NUCLEOTIDE SEQUENCE [LARGE SCALE GENOMIC DNA]</scope>
    <source>
        <strain evidence="5 6">DSM 432</strain>
    </source>
</reference>
<dbReference type="PROSITE" id="PS01124">
    <property type="entry name" value="HTH_ARAC_FAMILY_2"/>
    <property type="match status" value="1"/>
</dbReference>
<feature type="domain" description="HTH araC/xylS-type" evidence="4">
    <location>
        <begin position="199"/>
        <end position="297"/>
    </location>
</feature>
<dbReference type="PANTHER" id="PTHR46796">
    <property type="entry name" value="HTH-TYPE TRANSCRIPTIONAL ACTIVATOR RHAS-RELATED"/>
    <property type="match status" value="1"/>
</dbReference>
<dbReference type="Pfam" id="PF12833">
    <property type="entry name" value="HTH_18"/>
    <property type="match status" value="1"/>
</dbReference>
<dbReference type="Gene3D" id="1.10.10.60">
    <property type="entry name" value="Homeodomain-like"/>
    <property type="match status" value="2"/>
</dbReference>
<comment type="caution">
    <text evidence="5">The sequence shown here is derived from an EMBL/GenBank/DDBJ whole genome shotgun (WGS) entry which is preliminary data.</text>
</comment>
<sequence length="302" mass="32336">MDPLSDTISLLRPKAAVSKPISGRGQWGVRYKAHDAPGFTIVLAGEAWLAFESKTPIQIAKGDFILLPTTPAFALSSQPGAACVPVEPRNEAVRHGEQDGDADFAALGGSFTFDRVNAALLLKLLPDLIHIPASEGRATRFGRFIDLLSEECATDYPGRELIIERLLEAMLVEALRWRGSGAAAVSEGLLRGLGDPAIARALQAMHGDVRANWTVTRLAGIAGMSRSSFSARFSELLGCAPIEYLTRWRMAIAKTALTGGAKTLDRIAAEIGYESASAFSTAFRKRLGCPPGQFARDAAWSP</sequence>
<dbReference type="GO" id="GO:0003700">
    <property type="term" value="F:DNA-binding transcription factor activity"/>
    <property type="evidence" value="ECO:0007669"/>
    <property type="project" value="InterPro"/>
</dbReference>
<dbReference type="RefSeq" id="WP_138400084.1">
    <property type="nucleotide sequence ID" value="NZ_JBAFVI010000004.1"/>
</dbReference>
<protein>
    <submittedName>
        <fullName evidence="5">AraC family transcriptional regulator</fullName>
    </submittedName>
</protein>
<evidence type="ECO:0000256" key="3">
    <source>
        <dbReference type="ARBA" id="ARBA00023163"/>
    </source>
</evidence>
<dbReference type="EMBL" id="VAUP01000028">
    <property type="protein sequence ID" value="TLX42726.1"/>
    <property type="molecule type" value="Genomic_DNA"/>
</dbReference>
<dbReference type="Pfam" id="PF12852">
    <property type="entry name" value="Cupin_6"/>
    <property type="match status" value="1"/>
</dbReference>
<dbReference type="PROSITE" id="PS00041">
    <property type="entry name" value="HTH_ARAC_FAMILY_1"/>
    <property type="match status" value="1"/>
</dbReference>
<evidence type="ECO:0000259" key="4">
    <source>
        <dbReference type="PROSITE" id="PS01124"/>
    </source>
</evidence>
<keyword evidence="3" id="KW-0804">Transcription</keyword>
<dbReference type="InterPro" id="IPR050204">
    <property type="entry name" value="AraC_XylS_family_regulators"/>
</dbReference>
<evidence type="ECO:0000256" key="1">
    <source>
        <dbReference type="ARBA" id="ARBA00023015"/>
    </source>
</evidence>